<dbReference type="AlphaFoldDB" id="A0A4Q5LK53"/>
<proteinExistence type="predicted"/>
<dbReference type="OrthoDB" id="963033at2"/>
<keyword evidence="2" id="KW-1185">Reference proteome</keyword>
<comment type="caution">
    <text evidence="1">The sequence shown here is derived from an EMBL/GenBank/DDBJ whole genome shotgun (WGS) entry which is preliminary data.</text>
</comment>
<protein>
    <submittedName>
        <fullName evidence="1">Uncharacterized protein</fullName>
    </submittedName>
</protein>
<dbReference type="Proteomes" id="UP000293331">
    <property type="component" value="Unassembled WGS sequence"/>
</dbReference>
<dbReference type="EMBL" id="SEWG01000006">
    <property type="protein sequence ID" value="RYU87824.1"/>
    <property type="molecule type" value="Genomic_DNA"/>
</dbReference>
<gene>
    <name evidence="1" type="ORF">EWM62_15100</name>
</gene>
<name>A0A4Q5LK53_9SPHI</name>
<organism evidence="1 2">
    <name type="scientific">Mucilaginibacter terrigena</name>
    <dbReference type="NCBI Taxonomy" id="2492395"/>
    <lineage>
        <taxon>Bacteria</taxon>
        <taxon>Pseudomonadati</taxon>
        <taxon>Bacteroidota</taxon>
        <taxon>Sphingobacteriia</taxon>
        <taxon>Sphingobacteriales</taxon>
        <taxon>Sphingobacteriaceae</taxon>
        <taxon>Mucilaginibacter</taxon>
    </lineage>
</organism>
<evidence type="ECO:0000313" key="1">
    <source>
        <dbReference type="EMBL" id="RYU87824.1"/>
    </source>
</evidence>
<dbReference type="RefSeq" id="WP_129877521.1">
    <property type="nucleotide sequence ID" value="NZ_SEWG01000006.1"/>
</dbReference>
<reference evidence="1 2" key="1">
    <citation type="submission" date="2019-02" db="EMBL/GenBank/DDBJ databases">
        <title>Bacterial novel species Mucilaginibacter sp. 17JY9-4 isolated from soil.</title>
        <authorList>
            <person name="Jung H.-Y."/>
        </authorList>
    </citation>
    <scope>NUCLEOTIDE SEQUENCE [LARGE SCALE GENOMIC DNA]</scope>
    <source>
        <strain evidence="1 2">17JY9-4</strain>
    </source>
</reference>
<accession>A0A4Q5LK53</accession>
<sequence length="75" mass="8676">MNLIAEKLELAKRLLDVEDEGLLFQLKQVLDNEGKDFWDDLPENVKQGIERAKKQAAEDKLTPHDEVIARYAKQL</sequence>
<evidence type="ECO:0000313" key="2">
    <source>
        <dbReference type="Proteomes" id="UP000293331"/>
    </source>
</evidence>